<accession>A0AAV4AFS0</accession>
<keyword evidence="3" id="KW-1185">Reference proteome</keyword>
<proteinExistence type="predicted"/>
<name>A0AAV4AFS0_9GAST</name>
<reference evidence="2 3" key="1">
    <citation type="journal article" date="2021" name="Elife">
        <title>Chloroplast acquisition without the gene transfer in kleptoplastic sea slugs, Plakobranchus ocellatus.</title>
        <authorList>
            <person name="Maeda T."/>
            <person name="Takahashi S."/>
            <person name="Yoshida T."/>
            <person name="Shimamura S."/>
            <person name="Takaki Y."/>
            <person name="Nagai Y."/>
            <person name="Toyoda A."/>
            <person name="Suzuki Y."/>
            <person name="Arimoto A."/>
            <person name="Ishii H."/>
            <person name="Satoh N."/>
            <person name="Nishiyama T."/>
            <person name="Hasebe M."/>
            <person name="Maruyama T."/>
            <person name="Minagawa J."/>
            <person name="Obokata J."/>
            <person name="Shigenobu S."/>
        </authorList>
    </citation>
    <scope>NUCLEOTIDE SEQUENCE [LARGE SCALE GENOMIC DNA]</scope>
</reference>
<gene>
    <name evidence="2" type="ORF">PoB_003260200</name>
</gene>
<evidence type="ECO:0000313" key="2">
    <source>
        <dbReference type="EMBL" id="GFO06097.1"/>
    </source>
</evidence>
<dbReference type="EMBL" id="BLXT01003762">
    <property type="protein sequence ID" value="GFO06097.1"/>
    <property type="molecule type" value="Genomic_DNA"/>
</dbReference>
<evidence type="ECO:0000313" key="3">
    <source>
        <dbReference type="Proteomes" id="UP000735302"/>
    </source>
</evidence>
<organism evidence="2 3">
    <name type="scientific">Plakobranchus ocellatus</name>
    <dbReference type="NCBI Taxonomy" id="259542"/>
    <lineage>
        <taxon>Eukaryota</taxon>
        <taxon>Metazoa</taxon>
        <taxon>Spiralia</taxon>
        <taxon>Lophotrochozoa</taxon>
        <taxon>Mollusca</taxon>
        <taxon>Gastropoda</taxon>
        <taxon>Heterobranchia</taxon>
        <taxon>Euthyneura</taxon>
        <taxon>Panpulmonata</taxon>
        <taxon>Sacoglossa</taxon>
        <taxon>Placobranchoidea</taxon>
        <taxon>Plakobranchidae</taxon>
        <taxon>Plakobranchus</taxon>
    </lineage>
</organism>
<protein>
    <submittedName>
        <fullName evidence="2">Uncharacterized protein</fullName>
    </submittedName>
</protein>
<sequence length="102" mass="11333">MIPAVGATWPDRGPESLRFTLLWTDCRQECKSEYFSYNTRSASAASARKINSDQRLVGDHHHRGGATTATSSTDDDSLLDIVMDGREDEGHADPNQLQCEYT</sequence>
<feature type="region of interest" description="Disordered" evidence="1">
    <location>
        <begin position="54"/>
        <end position="78"/>
    </location>
</feature>
<dbReference type="Proteomes" id="UP000735302">
    <property type="component" value="Unassembled WGS sequence"/>
</dbReference>
<dbReference type="AlphaFoldDB" id="A0AAV4AFS0"/>
<comment type="caution">
    <text evidence="2">The sequence shown here is derived from an EMBL/GenBank/DDBJ whole genome shotgun (WGS) entry which is preliminary data.</text>
</comment>
<evidence type="ECO:0000256" key="1">
    <source>
        <dbReference type="SAM" id="MobiDB-lite"/>
    </source>
</evidence>